<feature type="compositionally biased region" description="Basic residues" evidence="1">
    <location>
        <begin position="116"/>
        <end position="126"/>
    </location>
</feature>
<dbReference type="PANTHER" id="PTHR34466:SF1">
    <property type="entry name" value="OS06G0609800 PROTEIN"/>
    <property type="match status" value="1"/>
</dbReference>
<feature type="compositionally biased region" description="Polar residues" evidence="1">
    <location>
        <begin position="321"/>
        <end position="331"/>
    </location>
</feature>
<sequence>MASSAFKSTTKRTPIGASVPSNDDSTSTNRPSFHRRSRSLSRFSHPLPSSPIDKVFGEASAAPRGRFVNTSRGSGFPEISLDDLAVEFFGSADRGRSTTRSSELSGAVNSSVASNRRGRSVSRHGGGKTSGGGSESKGRGGSSVSGGKVVPESNSRRRRSLSVVRYQISDSESDDRSQSSGTRVREKSFGIGNKQKPISHKADDSNRRPTLRRSLSQNDFKCHDGYSSHSSVLTDDEGKDAHFGNSVIEKTMRSIYARKAKQANGGVVDDGLYEAMRKELRHAVEEIRVELEQEMVNRNSSVETFSDDLHSSDSGVCHHTSPFTRNYSAKQEQSEKRRDSLGKMVMEKQRGQDLPKMVKNLPPDLKNVVADNSSRSRKRSKDRSRMSKRLSEEAEKYIEDFISNVEDTDISSLDGDRSDTSSSLGGKAKPNFKIPAARRYVPPGMDGVLLPWLQWETSNDATPYPRKNMFEPPTTPQTVPWDVNQDTSNAHDLCNHSGSSQGSWSPGVTIGLSGKVVEDIGSRFKRLGNPQKQSYSESRESRFDIDEYLKRPSNEDFLLERWKQQHKITCSGILLCNRVEVGVIIGRQSNRHRVDYGGLISTVE</sequence>
<proteinExistence type="predicted"/>
<accession>A0A9I9CEI5</accession>
<dbReference type="EnsemblPlants" id="MELO3C002344.2.1">
    <property type="protein sequence ID" value="MELO3C002344.2.1"/>
    <property type="gene ID" value="MELO3C002344.2"/>
</dbReference>
<evidence type="ECO:0000256" key="1">
    <source>
        <dbReference type="SAM" id="MobiDB-lite"/>
    </source>
</evidence>
<evidence type="ECO:0000313" key="2">
    <source>
        <dbReference type="EnsemblPlants" id="MELO3C002344.2.1"/>
    </source>
</evidence>
<feature type="compositionally biased region" description="Polar residues" evidence="1">
    <location>
        <begin position="19"/>
        <end position="29"/>
    </location>
</feature>
<name>A0A9I9CEI5_CUCME</name>
<organism evidence="2">
    <name type="scientific">Cucumis melo</name>
    <name type="common">Muskmelon</name>
    <dbReference type="NCBI Taxonomy" id="3656"/>
    <lineage>
        <taxon>Eukaryota</taxon>
        <taxon>Viridiplantae</taxon>
        <taxon>Streptophyta</taxon>
        <taxon>Embryophyta</taxon>
        <taxon>Tracheophyta</taxon>
        <taxon>Spermatophyta</taxon>
        <taxon>Magnoliopsida</taxon>
        <taxon>eudicotyledons</taxon>
        <taxon>Gunneridae</taxon>
        <taxon>Pentapetalae</taxon>
        <taxon>rosids</taxon>
        <taxon>fabids</taxon>
        <taxon>Cucurbitales</taxon>
        <taxon>Cucurbitaceae</taxon>
        <taxon>Benincaseae</taxon>
        <taxon>Cucumis</taxon>
    </lineage>
</organism>
<feature type="compositionally biased region" description="Basic and acidic residues" evidence="1">
    <location>
        <begin position="332"/>
        <end position="353"/>
    </location>
</feature>
<reference evidence="2" key="1">
    <citation type="submission" date="2023-03" db="UniProtKB">
        <authorList>
            <consortium name="EnsemblPlants"/>
        </authorList>
    </citation>
    <scope>IDENTIFICATION</scope>
</reference>
<feature type="compositionally biased region" description="Low complexity" evidence="1">
    <location>
        <begin position="40"/>
        <end position="51"/>
    </location>
</feature>
<feature type="region of interest" description="Disordered" evidence="1">
    <location>
        <begin position="1"/>
        <end position="56"/>
    </location>
</feature>
<dbReference type="PANTHER" id="PTHR34466">
    <property type="entry name" value="OS11G0129800 PROTEIN"/>
    <property type="match status" value="1"/>
</dbReference>
<protein>
    <submittedName>
        <fullName evidence="2">Uncharacterized protein</fullName>
    </submittedName>
</protein>
<feature type="compositionally biased region" description="Polar residues" evidence="1">
    <location>
        <begin position="1"/>
        <end position="12"/>
    </location>
</feature>
<feature type="compositionally biased region" description="Gly residues" evidence="1">
    <location>
        <begin position="127"/>
        <end position="144"/>
    </location>
</feature>
<feature type="compositionally biased region" description="Polar residues" evidence="1">
    <location>
        <begin position="98"/>
        <end position="113"/>
    </location>
</feature>
<feature type="region of interest" description="Disordered" evidence="1">
    <location>
        <begin position="305"/>
        <end position="391"/>
    </location>
</feature>
<dbReference type="Gramene" id="MELO3C002344.2.1">
    <property type="protein sequence ID" value="MELO3C002344.2.1"/>
    <property type="gene ID" value="MELO3C002344.2"/>
</dbReference>
<dbReference type="AlphaFoldDB" id="A0A9I9CEI5"/>
<feature type="region of interest" description="Disordered" evidence="1">
    <location>
        <begin position="94"/>
        <end position="219"/>
    </location>
</feature>